<keyword evidence="3" id="KW-0575">Peroxidase</keyword>
<name>A0A5C5WIF9_9BACT</name>
<gene>
    <name evidence="3" type="ORF">Pla22_49930</name>
</gene>
<dbReference type="PANTHER" id="PTHR43640">
    <property type="entry name" value="OS07G0260300 PROTEIN"/>
    <property type="match status" value="1"/>
</dbReference>
<keyword evidence="4" id="KW-1185">Reference proteome</keyword>
<reference evidence="3 4" key="1">
    <citation type="submission" date="2019-02" db="EMBL/GenBank/DDBJ databases">
        <title>Deep-cultivation of Planctomycetes and their phenomic and genomic characterization uncovers novel biology.</title>
        <authorList>
            <person name="Wiegand S."/>
            <person name="Jogler M."/>
            <person name="Boedeker C."/>
            <person name="Pinto D."/>
            <person name="Vollmers J."/>
            <person name="Rivas-Marin E."/>
            <person name="Kohn T."/>
            <person name="Peeters S.H."/>
            <person name="Heuer A."/>
            <person name="Rast P."/>
            <person name="Oberbeckmann S."/>
            <person name="Bunk B."/>
            <person name="Jeske O."/>
            <person name="Meyerdierks A."/>
            <person name="Storesund J.E."/>
            <person name="Kallscheuer N."/>
            <person name="Luecker S."/>
            <person name="Lage O.M."/>
            <person name="Pohl T."/>
            <person name="Merkel B.J."/>
            <person name="Hornburger P."/>
            <person name="Mueller R.-W."/>
            <person name="Bruemmer F."/>
            <person name="Labrenz M."/>
            <person name="Spormann A.M."/>
            <person name="Op Den Camp H."/>
            <person name="Overmann J."/>
            <person name="Amann R."/>
            <person name="Jetten M.S.M."/>
            <person name="Mascher T."/>
            <person name="Medema M.H."/>
            <person name="Devos D.P."/>
            <person name="Kaster A.-K."/>
            <person name="Ovreas L."/>
            <person name="Rohde M."/>
            <person name="Galperin M.Y."/>
            <person name="Jogler C."/>
        </authorList>
    </citation>
    <scope>NUCLEOTIDE SEQUENCE [LARGE SCALE GENOMIC DNA]</scope>
    <source>
        <strain evidence="3 4">Pla22</strain>
    </source>
</reference>
<evidence type="ECO:0000259" key="2">
    <source>
        <dbReference type="PROSITE" id="PS51352"/>
    </source>
</evidence>
<proteinExistence type="predicted"/>
<dbReference type="EMBL" id="SJPI01000003">
    <property type="protein sequence ID" value="TWT49791.1"/>
    <property type="molecule type" value="Genomic_DNA"/>
</dbReference>
<dbReference type="Gene3D" id="3.40.30.10">
    <property type="entry name" value="Glutaredoxin"/>
    <property type="match status" value="1"/>
</dbReference>
<dbReference type="InterPro" id="IPR000866">
    <property type="entry name" value="AhpC/TSA"/>
</dbReference>
<feature type="chain" id="PRO_5022745204" evidence="1">
    <location>
        <begin position="21"/>
        <end position="205"/>
    </location>
</feature>
<dbReference type="GO" id="GO:0004601">
    <property type="term" value="F:peroxidase activity"/>
    <property type="evidence" value="ECO:0007669"/>
    <property type="project" value="UniProtKB-KW"/>
</dbReference>
<evidence type="ECO:0000256" key="1">
    <source>
        <dbReference type="SAM" id="SignalP"/>
    </source>
</evidence>
<organism evidence="3 4">
    <name type="scientific">Rubripirellula amarantea</name>
    <dbReference type="NCBI Taxonomy" id="2527999"/>
    <lineage>
        <taxon>Bacteria</taxon>
        <taxon>Pseudomonadati</taxon>
        <taxon>Planctomycetota</taxon>
        <taxon>Planctomycetia</taxon>
        <taxon>Pirellulales</taxon>
        <taxon>Pirellulaceae</taxon>
        <taxon>Rubripirellula</taxon>
    </lineage>
</organism>
<dbReference type="RefSeq" id="WP_146517322.1">
    <property type="nucleotide sequence ID" value="NZ_SJPI01000003.1"/>
</dbReference>
<dbReference type="InterPro" id="IPR047262">
    <property type="entry name" value="PRX-like1"/>
</dbReference>
<sequence precursor="true">MIRVVLSLVMFTHLAFFAVAGEFNSVLSVGDQSPKWEALPSTSGRMISSDDLANAKVVVIAFTCNSCPYAVDVEDRLIDLHRDFKGRSVTVVAANVNTIEEDSLEAMKQKAEEKGFEFEYLYDESQQIAKDFGAKYTPQFFVIGPDRKIAYMGSFDDSPDGKAITQPYVRDAVAGLLEGKSIAVSETVPIGCRIRMERRRRSRTK</sequence>
<dbReference type="CDD" id="cd02969">
    <property type="entry name" value="PRX_like1"/>
    <property type="match status" value="1"/>
</dbReference>
<keyword evidence="1" id="KW-0732">Signal</keyword>
<evidence type="ECO:0000313" key="4">
    <source>
        <dbReference type="Proteomes" id="UP000316598"/>
    </source>
</evidence>
<dbReference type="InterPro" id="IPR036249">
    <property type="entry name" value="Thioredoxin-like_sf"/>
</dbReference>
<dbReference type="SUPFAM" id="SSF52833">
    <property type="entry name" value="Thioredoxin-like"/>
    <property type="match status" value="1"/>
</dbReference>
<feature type="domain" description="Thioredoxin" evidence="2">
    <location>
        <begin position="27"/>
        <end position="178"/>
    </location>
</feature>
<comment type="caution">
    <text evidence="3">The sequence shown here is derived from an EMBL/GenBank/DDBJ whole genome shotgun (WGS) entry which is preliminary data.</text>
</comment>
<keyword evidence="3" id="KW-0560">Oxidoreductase</keyword>
<dbReference type="InterPro" id="IPR013766">
    <property type="entry name" value="Thioredoxin_domain"/>
</dbReference>
<dbReference type="AlphaFoldDB" id="A0A5C5WIF9"/>
<accession>A0A5C5WIF9</accession>
<dbReference type="OrthoDB" id="9809746at2"/>
<feature type="signal peptide" evidence="1">
    <location>
        <begin position="1"/>
        <end position="20"/>
    </location>
</feature>
<dbReference type="Pfam" id="PF00578">
    <property type="entry name" value="AhpC-TSA"/>
    <property type="match status" value="1"/>
</dbReference>
<dbReference type="PROSITE" id="PS51352">
    <property type="entry name" value="THIOREDOXIN_2"/>
    <property type="match status" value="1"/>
</dbReference>
<evidence type="ECO:0000313" key="3">
    <source>
        <dbReference type="EMBL" id="TWT49791.1"/>
    </source>
</evidence>
<protein>
    <submittedName>
        <fullName evidence="3">Thioredoxin-dependent thiol peroxidase</fullName>
    </submittedName>
</protein>
<dbReference type="PANTHER" id="PTHR43640:SF1">
    <property type="entry name" value="THIOREDOXIN-DEPENDENT PEROXIREDOXIN"/>
    <property type="match status" value="1"/>
</dbReference>
<dbReference type="Proteomes" id="UP000316598">
    <property type="component" value="Unassembled WGS sequence"/>
</dbReference>